<evidence type="ECO:0000313" key="2">
    <source>
        <dbReference type="Proteomes" id="UP000198748"/>
    </source>
</evidence>
<organism evidence="1 2">
    <name type="scientific">Dyadobacter soli</name>
    <dbReference type="NCBI Taxonomy" id="659014"/>
    <lineage>
        <taxon>Bacteria</taxon>
        <taxon>Pseudomonadati</taxon>
        <taxon>Bacteroidota</taxon>
        <taxon>Cytophagia</taxon>
        <taxon>Cytophagales</taxon>
        <taxon>Spirosomataceae</taxon>
        <taxon>Dyadobacter</taxon>
    </lineage>
</organism>
<reference evidence="2" key="1">
    <citation type="submission" date="2016-10" db="EMBL/GenBank/DDBJ databases">
        <authorList>
            <person name="Varghese N."/>
            <person name="Submissions S."/>
        </authorList>
    </citation>
    <scope>NUCLEOTIDE SEQUENCE [LARGE SCALE GENOMIC DNA]</scope>
    <source>
        <strain evidence="2">DSM 25329</strain>
    </source>
</reference>
<protein>
    <submittedName>
        <fullName evidence="1">Uncharacterized protein</fullName>
    </submittedName>
</protein>
<evidence type="ECO:0000313" key="1">
    <source>
        <dbReference type="EMBL" id="SDF36687.1"/>
    </source>
</evidence>
<keyword evidence="2" id="KW-1185">Reference proteome</keyword>
<dbReference type="EMBL" id="FNAN01000010">
    <property type="protein sequence ID" value="SDF36687.1"/>
    <property type="molecule type" value="Genomic_DNA"/>
</dbReference>
<sequence>MQNGSGIVCALDPGRRPANNMHEGDLRAIWPFHNIIKTNTQKNSAGAQISLISFNVR</sequence>
<dbReference type="AlphaFoldDB" id="A0A1G7KHM5"/>
<name>A0A1G7KHM5_9BACT</name>
<proteinExistence type="predicted"/>
<gene>
    <name evidence="1" type="ORF">SAMN04487996_110120</name>
</gene>
<dbReference type="Proteomes" id="UP000198748">
    <property type="component" value="Unassembled WGS sequence"/>
</dbReference>
<accession>A0A1G7KHM5</accession>